<evidence type="ECO:0000313" key="2">
    <source>
        <dbReference type="Proteomes" id="UP000326582"/>
    </source>
</evidence>
<dbReference type="EMBL" id="CP038487">
    <property type="protein sequence ID" value="QFZ28565.1"/>
    <property type="molecule type" value="Genomic_DNA"/>
</dbReference>
<gene>
    <name evidence="1" type="ORF">EJF14_40608</name>
</gene>
<keyword evidence="2" id="KW-1185">Reference proteome</keyword>
<proteinExistence type="predicted"/>
<name>A0ACD0WMN5_CLALS</name>
<sequence>MLSSMNFVFINLQRPVVFIYTQHTCIYINNSFHICTSLIRS</sequence>
<dbReference type="Proteomes" id="UP000326582">
    <property type="component" value="Chromosome 4"/>
</dbReference>
<reference evidence="2" key="1">
    <citation type="journal article" date="2019" name="MBio">
        <title>Comparative genomics for the elucidation of multidrug resistance (MDR) in Candida lusitaniae.</title>
        <authorList>
            <person name="Kannan A."/>
            <person name="Asner S.A."/>
            <person name="Trachsel E."/>
            <person name="Kelly S."/>
            <person name="Parker J."/>
            <person name="Sanglard D."/>
        </authorList>
    </citation>
    <scope>NUCLEOTIDE SEQUENCE [LARGE SCALE GENOMIC DNA]</scope>
    <source>
        <strain evidence="2">P1</strain>
    </source>
</reference>
<organism evidence="1 2">
    <name type="scientific">Clavispora lusitaniae</name>
    <name type="common">Candida lusitaniae</name>
    <dbReference type="NCBI Taxonomy" id="36911"/>
    <lineage>
        <taxon>Eukaryota</taxon>
        <taxon>Fungi</taxon>
        <taxon>Dikarya</taxon>
        <taxon>Ascomycota</taxon>
        <taxon>Saccharomycotina</taxon>
        <taxon>Pichiomycetes</taxon>
        <taxon>Metschnikowiaceae</taxon>
        <taxon>Clavispora</taxon>
    </lineage>
</organism>
<evidence type="ECO:0000313" key="1">
    <source>
        <dbReference type="EMBL" id="QFZ28565.1"/>
    </source>
</evidence>
<accession>A0ACD0WMN5</accession>
<protein>
    <submittedName>
        <fullName evidence="1">Uncharacterized protein</fullName>
    </submittedName>
</protein>